<name>A0AAI9N5H9_9BURK</name>
<dbReference type="AlphaFoldDB" id="A0AAI9N5H9"/>
<keyword evidence="2 3" id="KW-0732">Signal</keyword>
<organism evidence="5 6">
    <name type="scientific">Herbaspirillum frisingense GSF30</name>
    <dbReference type="NCBI Taxonomy" id="864073"/>
    <lineage>
        <taxon>Bacteria</taxon>
        <taxon>Pseudomonadati</taxon>
        <taxon>Pseudomonadota</taxon>
        <taxon>Betaproteobacteria</taxon>
        <taxon>Burkholderiales</taxon>
        <taxon>Oxalobacteraceae</taxon>
        <taxon>Herbaspirillum</taxon>
    </lineage>
</organism>
<dbReference type="PANTHER" id="PTHR30483">
    <property type="entry name" value="LEUCINE-SPECIFIC-BINDING PROTEIN"/>
    <property type="match status" value="1"/>
</dbReference>
<evidence type="ECO:0000256" key="2">
    <source>
        <dbReference type="ARBA" id="ARBA00022729"/>
    </source>
</evidence>
<feature type="domain" description="Leucine-binding protein" evidence="4">
    <location>
        <begin position="31"/>
        <end position="370"/>
    </location>
</feature>
<comment type="similarity">
    <text evidence="1">Belongs to the leucine-binding protein family.</text>
</comment>
<gene>
    <name evidence="5" type="ORF">HFRIS_001529</name>
</gene>
<dbReference type="RefSeq" id="WP_006461447.1">
    <property type="nucleotide sequence ID" value="NZ_AEEC02000002.1"/>
</dbReference>
<evidence type="ECO:0000259" key="4">
    <source>
        <dbReference type="Pfam" id="PF13458"/>
    </source>
</evidence>
<dbReference type="Proteomes" id="UP000006772">
    <property type="component" value="Unassembled WGS sequence"/>
</dbReference>
<proteinExistence type="inferred from homology"/>
<dbReference type="Pfam" id="PF13458">
    <property type="entry name" value="Peripla_BP_6"/>
    <property type="match status" value="1"/>
</dbReference>
<dbReference type="Gene3D" id="3.40.50.2300">
    <property type="match status" value="2"/>
</dbReference>
<dbReference type="InterPro" id="IPR028081">
    <property type="entry name" value="Leu-bd"/>
</dbReference>
<dbReference type="InterPro" id="IPR051010">
    <property type="entry name" value="BCAA_transport"/>
</dbReference>
<feature type="chain" id="PRO_5042539845" evidence="3">
    <location>
        <begin position="22"/>
        <end position="379"/>
    </location>
</feature>
<evidence type="ECO:0000313" key="5">
    <source>
        <dbReference type="EMBL" id="EOA06399.1"/>
    </source>
</evidence>
<comment type="caution">
    <text evidence="5">The sequence shown here is derived from an EMBL/GenBank/DDBJ whole genome shotgun (WGS) entry which is preliminary data.</text>
</comment>
<protein>
    <submittedName>
        <fullName evidence="5">Leu/Ile/Val-binding protein</fullName>
    </submittedName>
</protein>
<evidence type="ECO:0000256" key="3">
    <source>
        <dbReference type="SAM" id="SignalP"/>
    </source>
</evidence>
<reference evidence="5 6" key="1">
    <citation type="journal article" date="2013" name="Front. Microbiol.">
        <title>The genome of the endophytic bacterium H. frisingense GSF30(T) identifies diverse strategies in the Herbaspirillum genus to interact with plants.</title>
        <authorList>
            <person name="Straub D."/>
            <person name="Rothballer M."/>
            <person name="Hartmann A."/>
            <person name="Ludewig U."/>
        </authorList>
    </citation>
    <scope>NUCLEOTIDE SEQUENCE [LARGE SCALE GENOMIC DNA]</scope>
    <source>
        <strain evidence="5 6">GSF30</strain>
    </source>
</reference>
<sequence length="379" mass="40590">MSKWNKAWTAGIMACALTMSAAPGLARAGDISIGALFPMSGPNASYGDIFGSGANLAADHINADQMLGGKLSIQYEDSQALPQQGVIGMNKLVNVEKVPYVLSAFTGVSKAISTIAGRSKTVAVNGGGVGPDLAELGPYFWNIIPLANYEVRAIIPYLINERKLKNFVLVYVDDPLGQAIRKEMESVLPGAGGKLVEALSVPATAQQFGGIAARVRAANPDVIYVASYGSQQSQIVKQFRDNGIKQQFASYTAFSIPEINALPEAAGSLYTSQNIDWNSQDPVTRRFVDDYRKKYNKMPTAYIANYYNAVRMFGLLAQQLIKKGLPVTGENLLKQRIESASFDLVGGKVSFAANGTVTMPMQINEIDGKGGKVVSTSAR</sequence>
<feature type="signal peptide" evidence="3">
    <location>
        <begin position="1"/>
        <end position="21"/>
    </location>
</feature>
<dbReference type="SUPFAM" id="SSF53822">
    <property type="entry name" value="Periplasmic binding protein-like I"/>
    <property type="match status" value="1"/>
</dbReference>
<dbReference type="EMBL" id="AEEC02000002">
    <property type="protein sequence ID" value="EOA06399.1"/>
    <property type="molecule type" value="Genomic_DNA"/>
</dbReference>
<dbReference type="InterPro" id="IPR028082">
    <property type="entry name" value="Peripla_BP_I"/>
</dbReference>
<evidence type="ECO:0000313" key="6">
    <source>
        <dbReference type="Proteomes" id="UP000006772"/>
    </source>
</evidence>
<accession>A0AAI9N5H9</accession>
<dbReference type="PANTHER" id="PTHR30483:SF6">
    <property type="entry name" value="PERIPLASMIC BINDING PROTEIN OF ABC TRANSPORTER FOR NATURAL AMINO ACIDS"/>
    <property type="match status" value="1"/>
</dbReference>
<evidence type="ECO:0000256" key="1">
    <source>
        <dbReference type="ARBA" id="ARBA00010062"/>
    </source>
</evidence>